<dbReference type="InterPro" id="IPR017853">
    <property type="entry name" value="GH"/>
</dbReference>
<accession>A0A3E2BKR0</accession>
<evidence type="ECO:0000313" key="2">
    <source>
        <dbReference type="Proteomes" id="UP000257323"/>
    </source>
</evidence>
<dbReference type="EMBL" id="QUAH01000011">
    <property type="protein sequence ID" value="RFT15227.1"/>
    <property type="molecule type" value="Genomic_DNA"/>
</dbReference>
<dbReference type="CDD" id="cd19608">
    <property type="entry name" value="GH113_mannanase-like"/>
    <property type="match status" value="1"/>
</dbReference>
<dbReference type="Proteomes" id="UP000257323">
    <property type="component" value="Unassembled WGS sequence"/>
</dbReference>
<dbReference type="Pfam" id="PF22612">
    <property type="entry name" value="GH113"/>
    <property type="match status" value="1"/>
</dbReference>
<reference evidence="1 2" key="1">
    <citation type="submission" date="2018-08" db="EMBL/GenBank/DDBJ databases">
        <title>Genome analysis of the thermophilic bacterium of the candidate phylum Aminicenantes from deep subsurface aquifer revealed its physiology and ecological role.</title>
        <authorList>
            <person name="Kadnikov V.V."/>
            <person name="Mardanov A.V."/>
            <person name="Beletsky A.V."/>
            <person name="Karnachuk O.V."/>
            <person name="Ravin N.V."/>
        </authorList>
    </citation>
    <scope>NUCLEOTIDE SEQUENCE [LARGE SCALE GENOMIC DNA]</scope>
    <source>
        <strain evidence="1">BY38</strain>
    </source>
</reference>
<comment type="caution">
    <text evidence="1">The sequence shown here is derived from an EMBL/GenBank/DDBJ whole genome shotgun (WGS) entry which is preliminary data.</text>
</comment>
<evidence type="ECO:0008006" key="3">
    <source>
        <dbReference type="Google" id="ProtNLM"/>
    </source>
</evidence>
<protein>
    <recommendedName>
        <fullName evidence="3">GTA TIM-barrel-like domain-containing protein</fullName>
    </recommendedName>
</protein>
<dbReference type="InterPro" id="IPR055151">
    <property type="entry name" value="GH113"/>
</dbReference>
<evidence type="ECO:0000313" key="1">
    <source>
        <dbReference type="EMBL" id="RFT15227.1"/>
    </source>
</evidence>
<sequence>MREFQKGVAFTGYTREAYNGWQAEESMRNLKNTNATWVSLLATGYLDNVYSTVIDYSGAYTPNDDSVVHMINYAHQLGLKVMLKPHVDLLNDPNHWRGQIGLYYNEAAWQQWWSSYRQFILHYAGIAAATGVEQFCVGCELDGTVARAQDWRQIIAEIRQVYSGPLVYADDQVESRPEAVTFWDALDLIGQDLYPILTSKTNPSVSDLCYGWARLLVKIKALAEKWGKPVLITEIGYRSVQGAAQSPWDWQKEGPVDLVVQRKCYEAGLRMVAGRPYLAGMYWWQWFPDLSIGGPDDTSFSPFGKPAERVLRLRFLLPM</sequence>
<dbReference type="AlphaFoldDB" id="A0A3E2BKR0"/>
<name>A0A3E2BKR0_9BACT</name>
<proteinExistence type="predicted"/>
<dbReference type="Gene3D" id="3.20.20.80">
    <property type="entry name" value="Glycosidases"/>
    <property type="match status" value="1"/>
</dbReference>
<dbReference type="SUPFAM" id="SSF51445">
    <property type="entry name" value="(Trans)glycosidases"/>
    <property type="match status" value="1"/>
</dbReference>
<organism evidence="1 2">
    <name type="scientific">Candidatus Saccharicenans subterraneus</name>
    <dbReference type="NCBI Taxonomy" id="2508984"/>
    <lineage>
        <taxon>Bacteria</taxon>
        <taxon>Candidatus Aminicenantota</taxon>
        <taxon>Candidatus Aminicenantia</taxon>
        <taxon>Candidatus Aminicenantales</taxon>
        <taxon>Candidatus Saccharicenantaceae</taxon>
        <taxon>Candidatus Saccharicenans</taxon>
    </lineage>
</organism>
<gene>
    <name evidence="1" type="ORF">OP8BY_0522</name>
</gene>